<dbReference type="InterPro" id="IPR012337">
    <property type="entry name" value="RNaseH-like_sf"/>
</dbReference>
<dbReference type="Proteomes" id="UP000029079">
    <property type="component" value="Chromosome"/>
</dbReference>
<dbReference type="OrthoDB" id="2266792at2"/>
<dbReference type="Pfam" id="PF13936">
    <property type="entry name" value="HTH_38"/>
    <property type="match status" value="1"/>
</dbReference>
<dbReference type="RefSeq" id="WP_009765353.1">
    <property type="nucleotide sequence ID" value="NZ_CP009223.1"/>
</dbReference>
<dbReference type="KEGG" id="wci:WS105_0547"/>
<dbReference type="KEGG" id="wct:WS74_0550"/>
<evidence type="ECO:0000313" key="4">
    <source>
        <dbReference type="Proteomes" id="UP000029079"/>
    </source>
</evidence>
<dbReference type="SUPFAM" id="SSF53098">
    <property type="entry name" value="Ribonuclease H-like"/>
    <property type="match status" value="1"/>
</dbReference>
<dbReference type="PATRIC" id="fig|759620.7.peg.534"/>
<dbReference type="GO" id="GO:0032196">
    <property type="term" value="P:transposition"/>
    <property type="evidence" value="ECO:0007669"/>
    <property type="project" value="TreeGrafter"/>
</dbReference>
<dbReference type="AlphaFoldDB" id="A0A075TZZ3"/>
<proteinExistence type="predicted"/>
<dbReference type="InterPro" id="IPR036397">
    <property type="entry name" value="RNaseH_sf"/>
</dbReference>
<dbReference type="InterPro" id="IPR053392">
    <property type="entry name" value="Transposase_IS30-like"/>
</dbReference>
<protein>
    <submittedName>
        <fullName evidence="3">IS30 family transposase</fullName>
    </submittedName>
</protein>
<reference evidence="3 4" key="1">
    <citation type="journal article" date="2014" name="Genome Announc.">
        <title>Complete Genome Sequences of Fish Pathogenic Weissella ceti Strains WS74 and WS105.</title>
        <authorList>
            <person name="Figueiredo H.C."/>
            <person name="Leal C.A."/>
            <person name="Dorella F.A."/>
            <person name="Carvalho A.F."/>
            <person name="Soares S.C."/>
            <person name="Pereira F.L."/>
            <person name="Azevedo V.A."/>
        </authorList>
    </citation>
    <scope>NUCLEOTIDE SEQUENCE [LARGE SCALE GENOMIC DNA]</scope>
    <source>
        <strain evidence="3 4">WS74</strain>
    </source>
</reference>
<accession>A0A075TZZ3</accession>
<dbReference type="GO" id="GO:0005829">
    <property type="term" value="C:cytosol"/>
    <property type="evidence" value="ECO:0007669"/>
    <property type="project" value="TreeGrafter"/>
</dbReference>
<dbReference type="InterPro" id="IPR025246">
    <property type="entry name" value="IS30-like_HTH"/>
</dbReference>
<dbReference type="GO" id="GO:0006310">
    <property type="term" value="P:DNA recombination"/>
    <property type="evidence" value="ECO:0007669"/>
    <property type="project" value="UniProtKB-KW"/>
</dbReference>
<evidence type="ECO:0000313" key="3">
    <source>
        <dbReference type="EMBL" id="AIM62802.1"/>
    </source>
</evidence>
<organism evidence="3 4">
    <name type="scientific">Weissella ceti</name>
    <dbReference type="NCBI Taxonomy" id="759620"/>
    <lineage>
        <taxon>Bacteria</taxon>
        <taxon>Bacillati</taxon>
        <taxon>Bacillota</taxon>
        <taxon>Bacilli</taxon>
        <taxon>Lactobacillales</taxon>
        <taxon>Lactobacillaceae</taxon>
        <taxon>Weissella</taxon>
    </lineage>
</organism>
<dbReference type="Pfam" id="PF00665">
    <property type="entry name" value="rve"/>
    <property type="match status" value="1"/>
</dbReference>
<dbReference type="PROSITE" id="PS50994">
    <property type="entry name" value="INTEGRASE"/>
    <property type="match status" value="1"/>
</dbReference>
<dbReference type="GO" id="GO:0004803">
    <property type="term" value="F:transposase activity"/>
    <property type="evidence" value="ECO:0007669"/>
    <property type="project" value="TreeGrafter"/>
</dbReference>
<dbReference type="GO" id="GO:0003676">
    <property type="term" value="F:nucleic acid binding"/>
    <property type="evidence" value="ECO:0007669"/>
    <property type="project" value="InterPro"/>
</dbReference>
<sequence>MAKRLTFEDRVRIETFIKMGENFSTIANQLGVSRAIISIEIDRSVSEHWPNKMKARLYDARRAEWLSIVRKERPRKEGVTTKLTKRRSEYIRDKIVNDKWSPEQIVQSTPRLGVCVDTIYRWINQGRIKGVRNTDLRHKGKRHKRAMSQRTWASLRTKSGEKRRTIKEHTIENRPDHIGERSRFGHWELDGVESKKSSTLLLTFVERKSRYAAAIKVASKHADDIRLGIDTFMSRYQDYVKSITCDRGSEFIAASTQQCFKDYNIKYYYAHAYAPYERGSNENFNALLREYFPKGTNFKDVTQEDISDAVTAINKRPMRLHRFKSRLSAFERHVKYKDRYRIV</sequence>
<dbReference type="NCBIfam" id="NF033563">
    <property type="entry name" value="transpos_IS30"/>
    <property type="match status" value="1"/>
</dbReference>
<feature type="domain" description="Integrase catalytic" evidence="2">
    <location>
        <begin position="171"/>
        <end position="337"/>
    </location>
</feature>
<dbReference type="PANTHER" id="PTHR10948">
    <property type="entry name" value="TRANSPOSASE"/>
    <property type="match status" value="1"/>
</dbReference>
<gene>
    <name evidence="3" type="ORF">WS74_0550</name>
</gene>
<dbReference type="KEGG" id="wce:WS08_0549"/>
<dbReference type="InterPro" id="IPR051917">
    <property type="entry name" value="Transposase-Integrase"/>
</dbReference>
<dbReference type="GO" id="GO:0015074">
    <property type="term" value="P:DNA integration"/>
    <property type="evidence" value="ECO:0007669"/>
    <property type="project" value="InterPro"/>
</dbReference>
<name>A0A075TZZ3_9LACO</name>
<dbReference type="PANTHER" id="PTHR10948:SF23">
    <property type="entry name" value="TRANSPOSASE INSI FOR INSERTION SEQUENCE ELEMENT IS30A-RELATED"/>
    <property type="match status" value="1"/>
</dbReference>
<evidence type="ECO:0000259" key="2">
    <source>
        <dbReference type="PROSITE" id="PS50994"/>
    </source>
</evidence>
<keyword evidence="1" id="KW-0233">DNA recombination</keyword>
<keyword evidence="4" id="KW-1185">Reference proteome</keyword>
<dbReference type="EMBL" id="CP009223">
    <property type="protein sequence ID" value="AIM62802.1"/>
    <property type="molecule type" value="Genomic_DNA"/>
</dbReference>
<reference evidence="4" key="2">
    <citation type="submission" date="2014-08" db="EMBL/GenBank/DDBJ databases">
        <title>Complete genome of Weissella ceti strain WS74 isolated from diseased rainbow trout in Brazil.</title>
        <authorList>
            <person name="Figueiredo H.C.P."/>
            <person name="Leal C.A.G."/>
            <person name="Pereira F.L."/>
            <person name="Soares S.C."/>
            <person name="Dorella F.A."/>
            <person name="Carvalho A.F."/>
            <person name="Azevedo V.A.C."/>
        </authorList>
    </citation>
    <scope>NUCLEOTIDE SEQUENCE [LARGE SCALE GENOMIC DNA]</scope>
    <source>
        <strain evidence="4">WS74</strain>
    </source>
</reference>
<dbReference type="InterPro" id="IPR001584">
    <property type="entry name" value="Integrase_cat-core"/>
</dbReference>
<dbReference type="Gene3D" id="3.30.420.10">
    <property type="entry name" value="Ribonuclease H-like superfamily/Ribonuclease H"/>
    <property type="match status" value="1"/>
</dbReference>
<evidence type="ECO:0000256" key="1">
    <source>
        <dbReference type="ARBA" id="ARBA00023172"/>
    </source>
</evidence>